<dbReference type="SUPFAM" id="SSF52540">
    <property type="entry name" value="P-loop containing nucleoside triphosphate hydrolases"/>
    <property type="match status" value="1"/>
</dbReference>
<comment type="similarity">
    <text evidence="1 5">Belongs to the CoaE family.</text>
</comment>
<evidence type="ECO:0000313" key="7">
    <source>
        <dbReference type="EMBL" id="KIQ32814.1"/>
    </source>
</evidence>
<name>A0A0D0MP98_VARPD</name>
<dbReference type="GO" id="GO:0004140">
    <property type="term" value="F:dephospho-CoA kinase activity"/>
    <property type="evidence" value="ECO:0007669"/>
    <property type="project" value="UniProtKB-UniRule"/>
</dbReference>
<dbReference type="OrthoDB" id="9812943at2"/>
<dbReference type="EMBL" id="JXQQ01000025">
    <property type="protein sequence ID" value="KIQ32814.1"/>
    <property type="molecule type" value="Genomic_DNA"/>
</dbReference>
<keyword evidence="2 5" id="KW-0547">Nucleotide-binding</keyword>
<organism evidence="7 8">
    <name type="scientific">Variovorax paradoxus</name>
    <dbReference type="NCBI Taxonomy" id="34073"/>
    <lineage>
        <taxon>Bacteria</taxon>
        <taxon>Pseudomonadati</taxon>
        <taxon>Pseudomonadota</taxon>
        <taxon>Betaproteobacteria</taxon>
        <taxon>Burkholderiales</taxon>
        <taxon>Comamonadaceae</taxon>
        <taxon>Variovorax</taxon>
    </lineage>
</organism>
<feature type="binding site" evidence="5">
    <location>
        <begin position="12"/>
        <end position="17"/>
    </location>
    <ligand>
        <name>ATP</name>
        <dbReference type="ChEBI" id="CHEBI:30616"/>
    </ligand>
</feature>
<dbReference type="Pfam" id="PF01121">
    <property type="entry name" value="CoaE"/>
    <property type="match status" value="1"/>
</dbReference>
<keyword evidence="5 7" id="KW-0418">Kinase</keyword>
<evidence type="ECO:0000256" key="2">
    <source>
        <dbReference type="ARBA" id="ARBA00022741"/>
    </source>
</evidence>
<dbReference type="EC" id="2.7.1.24" evidence="5 6"/>
<dbReference type="GO" id="GO:0005737">
    <property type="term" value="C:cytoplasm"/>
    <property type="evidence" value="ECO:0007669"/>
    <property type="project" value="UniProtKB-SubCell"/>
</dbReference>
<evidence type="ECO:0000256" key="6">
    <source>
        <dbReference type="NCBIfam" id="TIGR00152"/>
    </source>
</evidence>
<accession>A0A0D0MP98</accession>
<dbReference type="InterPro" id="IPR027417">
    <property type="entry name" value="P-loop_NTPase"/>
</dbReference>
<comment type="catalytic activity">
    <reaction evidence="5">
        <text>3'-dephospho-CoA + ATP = ADP + CoA + H(+)</text>
        <dbReference type="Rhea" id="RHEA:18245"/>
        <dbReference type="ChEBI" id="CHEBI:15378"/>
        <dbReference type="ChEBI" id="CHEBI:30616"/>
        <dbReference type="ChEBI" id="CHEBI:57287"/>
        <dbReference type="ChEBI" id="CHEBI:57328"/>
        <dbReference type="ChEBI" id="CHEBI:456216"/>
        <dbReference type="EC" id="2.7.1.24"/>
    </reaction>
</comment>
<protein>
    <recommendedName>
        <fullName evidence="5 6">Dephospho-CoA kinase</fullName>
        <ecNumber evidence="5 6">2.7.1.24</ecNumber>
    </recommendedName>
    <alternativeName>
        <fullName evidence="5">Dephosphocoenzyme A kinase</fullName>
    </alternativeName>
</protein>
<keyword evidence="3 5" id="KW-0067">ATP-binding</keyword>
<evidence type="ECO:0000256" key="3">
    <source>
        <dbReference type="ARBA" id="ARBA00022840"/>
    </source>
</evidence>
<evidence type="ECO:0000313" key="8">
    <source>
        <dbReference type="Proteomes" id="UP000032067"/>
    </source>
</evidence>
<sequence length="202" mass="21213">MVRRIGLTGGIGSGKSTVAGLLVAQGAVLVDTDAIARRIAQAGGIAMPALEAAFGRGVIAPDGGLDRAAMRQIVFTDAGAKVRLESILHPLIGTETQRQAAAAGEVAVVVFDVPLLVESGRWRAIVDRVLVVDATETTQLQRVVARSGWTPEAVNAVIAQQASRRARRAAADAVIFNESLTLAELETEVQGLWKQWAAATTR</sequence>
<dbReference type="RefSeq" id="WP_042578898.1">
    <property type="nucleotide sequence ID" value="NZ_JXQQ01000025.1"/>
</dbReference>
<keyword evidence="5" id="KW-0808">Transferase</keyword>
<comment type="subcellular location">
    <subcellularLocation>
        <location evidence="5">Cytoplasm</location>
    </subcellularLocation>
</comment>
<dbReference type="AlphaFoldDB" id="A0A0D0MP98"/>
<dbReference type="HAMAP" id="MF_00376">
    <property type="entry name" value="Dephospho_CoA_kinase"/>
    <property type="match status" value="1"/>
</dbReference>
<dbReference type="GO" id="GO:0005524">
    <property type="term" value="F:ATP binding"/>
    <property type="evidence" value="ECO:0007669"/>
    <property type="project" value="UniProtKB-UniRule"/>
</dbReference>
<gene>
    <name evidence="5" type="primary">coaE</name>
    <name evidence="7" type="ORF">RT97_11440</name>
</gene>
<dbReference type="Gene3D" id="3.40.50.300">
    <property type="entry name" value="P-loop containing nucleotide triphosphate hydrolases"/>
    <property type="match status" value="1"/>
</dbReference>
<keyword evidence="4 5" id="KW-0173">Coenzyme A biosynthesis</keyword>
<dbReference type="InterPro" id="IPR001977">
    <property type="entry name" value="Depp_CoAkinase"/>
</dbReference>
<dbReference type="Proteomes" id="UP000032067">
    <property type="component" value="Unassembled WGS sequence"/>
</dbReference>
<comment type="caution">
    <text evidence="7">The sequence shown here is derived from an EMBL/GenBank/DDBJ whole genome shotgun (WGS) entry which is preliminary data.</text>
</comment>
<dbReference type="NCBIfam" id="TIGR00152">
    <property type="entry name" value="dephospho-CoA kinase"/>
    <property type="match status" value="1"/>
</dbReference>
<dbReference type="GO" id="GO:0015937">
    <property type="term" value="P:coenzyme A biosynthetic process"/>
    <property type="evidence" value="ECO:0007669"/>
    <property type="project" value="UniProtKB-UniRule"/>
</dbReference>
<dbReference type="PANTHER" id="PTHR10695:SF46">
    <property type="entry name" value="BIFUNCTIONAL COENZYME A SYNTHASE-RELATED"/>
    <property type="match status" value="1"/>
</dbReference>
<comment type="pathway">
    <text evidence="5">Cofactor biosynthesis; coenzyme A biosynthesis; CoA from (R)-pantothenate: step 5/5.</text>
</comment>
<evidence type="ECO:0000256" key="1">
    <source>
        <dbReference type="ARBA" id="ARBA00009018"/>
    </source>
</evidence>
<comment type="function">
    <text evidence="5">Catalyzes the phosphorylation of the 3'-hydroxyl group of dephosphocoenzyme A to form coenzyme A.</text>
</comment>
<dbReference type="CDD" id="cd02022">
    <property type="entry name" value="DPCK"/>
    <property type="match status" value="1"/>
</dbReference>
<proteinExistence type="inferred from homology"/>
<evidence type="ECO:0000256" key="4">
    <source>
        <dbReference type="ARBA" id="ARBA00022993"/>
    </source>
</evidence>
<dbReference type="PANTHER" id="PTHR10695">
    <property type="entry name" value="DEPHOSPHO-COA KINASE-RELATED"/>
    <property type="match status" value="1"/>
</dbReference>
<dbReference type="PROSITE" id="PS51219">
    <property type="entry name" value="DPCK"/>
    <property type="match status" value="1"/>
</dbReference>
<evidence type="ECO:0000256" key="5">
    <source>
        <dbReference type="HAMAP-Rule" id="MF_00376"/>
    </source>
</evidence>
<dbReference type="UniPathway" id="UPA00241">
    <property type="reaction ID" value="UER00356"/>
</dbReference>
<keyword evidence="5" id="KW-0963">Cytoplasm</keyword>
<reference evidence="7 8" key="1">
    <citation type="submission" date="2014-12" db="EMBL/GenBank/DDBJ databases">
        <title>16Stimator: statistical estimation of ribosomal gene copy numbers from draft genome assemblies.</title>
        <authorList>
            <person name="Perisin M.A."/>
            <person name="Vetter M."/>
            <person name="Gilbert J.A."/>
            <person name="Bergelson J."/>
        </authorList>
    </citation>
    <scope>NUCLEOTIDE SEQUENCE [LARGE SCALE GENOMIC DNA]</scope>
    <source>
        <strain evidence="7 8">MEDvA23</strain>
    </source>
</reference>